<evidence type="ECO:0000313" key="2">
    <source>
        <dbReference type="EMBL" id="CAF4278733.1"/>
    </source>
</evidence>
<protein>
    <submittedName>
        <fullName evidence="3">Uncharacterized protein</fullName>
    </submittedName>
</protein>
<dbReference type="Proteomes" id="UP000681720">
    <property type="component" value="Unassembled WGS sequence"/>
</dbReference>
<dbReference type="EMBL" id="CAJOBJ010032044">
    <property type="protein sequence ID" value="CAF4278733.1"/>
    <property type="molecule type" value="Genomic_DNA"/>
</dbReference>
<dbReference type="AlphaFoldDB" id="A0A820HQZ2"/>
<organism evidence="3 4">
    <name type="scientific">Rotaria magnacalcarata</name>
    <dbReference type="NCBI Taxonomy" id="392030"/>
    <lineage>
        <taxon>Eukaryota</taxon>
        <taxon>Metazoa</taxon>
        <taxon>Spiralia</taxon>
        <taxon>Gnathifera</taxon>
        <taxon>Rotifera</taxon>
        <taxon>Eurotatoria</taxon>
        <taxon>Bdelloidea</taxon>
        <taxon>Philodinida</taxon>
        <taxon>Philodinidae</taxon>
        <taxon>Rotaria</taxon>
    </lineage>
</organism>
<dbReference type="Proteomes" id="UP000663842">
    <property type="component" value="Unassembled WGS sequence"/>
</dbReference>
<evidence type="ECO:0000313" key="3">
    <source>
        <dbReference type="EMBL" id="CAF4297511.1"/>
    </source>
</evidence>
<sequence>MENQKNIQHAEKNNNKTIGDAIDVSISCQDRPAQPKLSSYPKNHENKSFVAN</sequence>
<evidence type="ECO:0000313" key="4">
    <source>
        <dbReference type="Proteomes" id="UP000663842"/>
    </source>
</evidence>
<comment type="caution">
    <text evidence="3">The sequence shown here is derived from an EMBL/GenBank/DDBJ whole genome shotgun (WGS) entry which is preliminary data.</text>
</comment>
<evidence type="ECO:0000256" key="1">
    <source>
        <dbReference type="SAM" id="MobiDB-lite"/>
    </source>
</evidence>
<proteinExistence type="predicted"/>
<dbReference type="EMBL" id="CAJOBF010010844">
    <property type="protein sequence ID" value="CAF4297511.1"/>
    <property type="molecule type" value="Genomic_DNA"/>
</dbReference>
<reference evidence="3" key="1">
    <citation type="submission" date="2021-02" db="EMBL/GenBank/DDBJ databases">
        <authorList>
            <person name="Nowell W R."/>
        </authorList>
    </citation>
    <scope>NUCLEOTIDE SEQUENCE</scope>
</reference>
<feature type="region of interest" description="Disordered" evidence="1">
    <location>
        <begin position="27"/>
        <end position="52"/>
    </location>
</feature>
<name>A0A820HQZ2_9BILA</name>
<accession>A0A820HQZ2</accession>
<feature type="non-terminal residue" evidence="3">
    <location>
        <position position="52"/>
    </location>
</feature>
<feature type="compositionally biased region" description="Basic and acidic residues" evidence="1">
    <location>
        <begin position="42"/>
        <end position="52"/>
    </location>
</feature>
<gene>
    <name evidence="2" type="ORF">GIL414_LOCUS24883</name>
    <name evidence="3" type="ORF">UXM345_LOCUS33224</name>
</gene>